<accession>F7WD13</accession>
<reference evidence="1 2" key="1">
    <citation type="journal article" date="2010" name="PLoS Genet.">
        <title>De novo assembly of a 40 Mb eukaryotic genome from short sequence reads: Sordaria macrospora, a model organism for fungal morphogenesis.</title>
        <authorList>
            <person name="Nowrousian M."/>
            <person name="Stajich J."/>
            <person name="Chu M."/>
            <person name="Engh I."/>
            <person name="Espagne E."/>
            <person name="Halliday K."/>
            <person name="Kamerewerd J."/>
            <person name="Kempken F."/>
            <person name="Knab B."/>
            <person name="Kuo H.C."/>
            <person name="Osiewacz H.D."/>
            <person name="Poeggeler S."/>
            <person name="Read N."/>
            <person name="Seiler S."/>
            <person name="Smith K."/>
            <person name="Zickler D."/>
            <person name="Kueck U."/>
            <person name="Freitag M."/>
        </authorList>
    </citation>
    <scope>NUCLEOTIDE SEQUENCE [LARGE SCALE GENOMIC DNA]</scope>
    <source>
        <strain evidence="2">ATCC MYA-333 / DSM 997 / K(L3346) / K-hell</strain>
        <tissue evidence="1">Mycelium</tissue>
    </source>
</reference>
<dbReference type="EMBL" id="CABT02000701">
    <property type="protein sequence ID" value="CCC05775.1"/>
    <property type="molecule type" value="Genomic_DNA"/>
</dbReference>
<evidence type="ECO:0000313" key="1">
    <source>
        <dbReference type="EMBL" id="CCC05775.1"/>
    </source>
</evidence>
<dbReference type="Proteomes" id="UP000001881">
    <property type="component" value="Unassembled WGS sequence"/>
</dbReference>
<gene>
    <name evidence="1" type="ORF">SMAC_11443</name>
</gene>
<comment type="caution">
    <text evidence="1">The sequence shown here is derived from an EMBL/GenBank/DDBJ whole genome shotgun (WGS) entry which is preliminary data.</text>
</comment>
<evidence type="ECO:0000313" key="2">
    <source>
        <dbReference type="Proteomes" id="UP000001881"/>
    </source>
</evidence>
<sequence length="97" mass="10729">MLDMIIARGVQQGFDHMGLIADHQRLAFYEFLRANGADLSDIVATFATMTSAVWLMFPTPTMVFAVDRPVAAVADEEGIRLVFSDDSRLLLPRLVGD</sequence>
<dbReference type="VEuPathDB" id="FungiDB:SMAC_11443"/>
<name>F7WD13_SORMK</name>
<proteinExistence type="predicted"/>
<dbReference type="InParanoid" id="F7WD13"/>
<organism evidence="1 2">
    <name type="scientific">Sordaria macrospora (strain ATCC MYA-333 / DSM 997 / K(L3346) / K-hell)</name>
    <dbReference type="NCBI Taxonomy" id="771870"/>
    <lineage>
        <taxon>Eukaryota</taxon>
        <taxon>Fungi</taxon>
        <taxon>Dikarya</taxon>
        <taxon>Ascomycota</taxon>
        <taxon>Pezizomycotina</taxon>
        <taxon>Sordariomycetes</taxon>
        <taxon>Sordariomycetidae</taxon>
        <taxon>Sordariales</taxon>
        <taxon>Sordariaceae</taxon>
        <taxon>Sordaria</taxon>
    </lineage>
</organism>
<keyword evidence="2" id="KW-1185">Reference proteome</keyword>
<dbReference type="HOGENOM" id="CLU_2348022_0_0_1"/>
<dbReference type="AlphaFoldDB" id="F7WD13"/>
<protein>
    <submittedName>
        <fullName evidence="1">WGS project CABT00000000 data, contig 2.701</fullName>
    </submittedName>
</protein>